<proteinExistence type="predicted"/>
<feature type="transmembrane region" description="Helical" evidence="6">
    <location>
        <begin position="150"/>
        <end position="171"/>
    </location>
</feature>
<keyword evidence="9" id="KW-1185">Reference proteome</keyword>
<feature type="transmembrane region" description="Helical" evidence="6">
    <location>
        <begin position="119"/>
        <end position="138"/>
    </location>
</feature>
<feature type="domain" description="Copper resistance protein D" evidence="7">
    <location>
        <begin position="178"/>
        <end position="273"/>
    </location>
</feature>
<keyword evidence="5 6" id="KW-0472">Membrane</keyword>
<feature type="transmembrane region" description="Helical" evidence="6">
    <location>
        <begin position="80"/>
        <end position="107"/>
    </location>
</feature>
<feature type="transmembrane region" description="Helical" evidence="6">
    <location>
        <begin position="256"/>
        <end position="276"/>
    </location>
</feature>
<sequence>MAVIFIVISQILLYLCFSILAGIFILLLVPSKYRPDIKIPMHTLPIFIIMIPVLTFFPVLDIALFLAPRMGKDIFESLQIVLTAYTIGIAWSFTLLVSSLLLLLITLEKSIRKNISASLGLLFTFGLILTVAWTSHASSMDPVRGIIGDFIHLTAVSVWVGIILIVGWCSLNHKNWLEFLNWFSKLAIGCLVATALSGLFLMDVIVDSYIDSWIVSYGQGLILKHLFILPLLFYALVNGLIVKFNITKDPTFNPTFWIRVEGVILFVIFTITAHFSQQPPPHGNYLTSAEVSPLFQLFHNNSIDSGSTITFAMSLNTLCFFLLSILFIVLMVLSFFNKASIMVSVLFSCLFVTSIYLMIMVTTVLL</sequence>
<dbReference type="AlphaFoldDB" id="A0A9X1CIT3"/>
<dbReference type="InterPro" id="IPR008457">
    <property type="entry name" value="Cu-R_CopD_dom"/>
</dbReference>
<dbReference type="PANTHER" id="PTHR34820:SF4">
    <property type="entry name" value="INNER MEMBRANE PROTEIN YEBZ"/>
    <property type="match status" value="1"/>
</dbReference>
<evidence type="ECO:0000256" key="1">
    <source>
        <dbReference type="ARBA" id="ARBA00004651"/>
    </source>
</evidence>
<feature type="transmembrane region" description="Helical" evidence="6">
    <location>
        <begin position="183"/>
        <end position="202"/>
    </location>
</feature>
<dbReference type="RefSeq" id="WP_149476154.1">
    <property type="nucleotide sequence ID" value="NZ_JAGGMB010000008.1"/>
</dbReference>
<comment type="subcellular location">
    <subcellularLocation>
        <location evidence="1">Cell membrane</location>
        <topology evidence="1">Multi-pass membrane protein</topology>
    </subcellularLocation>
</comment>
<evidence type="ECO:0000313" key="9">
    <source>
        <dbReference type="Proteomes" id="UP001138793"/>
    </source>
</evidence>
<evidence type="ECO:0000259" key="7">
    <source>
        <dbReference type="Pfam" id="PF05425"/>
    </source>
</evidence>
<feature type="transmembrane region" description="Helical" evidence="6">
    <location>
        <begin position="309"/>
        <end position="333"/>
    </location>
</feature>
<dbReference type="GO" id="GO:0005886">
    <property type="term" value="C:plasma membrane"/>
    <property type="evidence" value="ECO:0007669"/>
    <property type="project" value="UniProtKB-SubCell"/>
</dbReference>
<reference evidence="8" key="1">
    <citation type="submission" date="2021-03" db="EMBL/GenBank/DDBJ databases">
        <title>Genomic Encyclopedia of Type Strains, Phase IV (KMG-IV): sequencing the most valuable type-strain genomes for metagenomic binning, comparative biology and taxonomic classification.</title>
        <authorList>
            <person name="Goeker M."/>
        </authorList>
    </citation>
    <scope>NUCLEOTIDE SEQUENCE</scope>
    <source>
        <strain evidence="8">DSM 107338</strain>
    </source>
</reference>
<evidence type="ECO:0000256" key="6">
    <source>
        <dbReference type="SAM" id="Phobius"/>
    </source>
</evidence>
<protein>
    <submittedName>
        <fullName evidence="8">Copper resistance protein D</fullName>
    </submittedName>
</protein>
<dbReference type="GO" id="GO:0006825">
    <property type="term" value="P:copper ion transport"/>
    <property type="evidence" value="ECO:0007669"/>
    <property type="project" value="InterPro"/>
</dbReference>
<dbReference type="InterPro" id="IPR032694">
    <property type="entry name" value="CopC/D"/>
</dbReference>
<dbReference type="OrthoDB" id="2387346at2"/>
<feature type="transmembrane region" description="Helical" evidence="6">
    <location>
        <begin position="6"/>
        <end position="29"/>
    </location>
</feature>
<accession>A0A9X1CIT3</accession>
<evidence type="ECO:0000313" key="8">
    <source>
        <dbReference type="EMBL" id="MBP2078477.1"/>
    </source>
</evidence>
<keyword evidence="2" id="KW-1003">Cell membrane</keyword>
<name>A0A9X1CIT3_9BACI</name>
<feature type="transmembrane region" description="Helical" evidence="6">
    <location>
        <begin position="345"/>
        <end position="365"/>
    </location>
</feature>
<dbReference type="Proteomes" id="UP001138793">
    <property type="component" value="Unassembled WGS sequence"/>
</dbReference>
<evidence type="ECO:0000256" key="2">
    <source>
        <dbReference type="ARBA" id="ARBA00022475"/>
    </source>
</evidence>
<evidence type="ECO:0000256" key="4">
    <source>
        <dbReference type="ARBA" id="ARBA00022989"/>
    </source>
</evidence>
<evidence type="ECO:0000256" key="5">
    <source>
        <dbReference type="ARBA" id="ARBA00023136"/>
    </source>
</evidence>
<comment type="caution">
    <text evidence="8">The sequence shown here is derived from an EMBL/GenBank/DDBJ whole genome shotgun (WGS) entry which is preliminary data.</text>
</comment>
<keyword evidence="3 6" id="KW-0812">Transmembrane</keyword>
<dbReference type="Pfam" id="PF05425">
    <property type="entry name" value="CopD"/>
    <property type="match status" value="1"/>
</dbReference>
<gene>
    <name evidence="8" type="ORF">J2Z64_002741</name>
</gene>
<keyword evidence="4 6" id="KW-1133">Transmembrane helix</keyword>
<dbReference type="EMBL" id="JAGGMB010000008">
    <property type="protein sequence ID" value="MBP2078477.1"/>
    <property type="molecule type" value="Genomic_DNA"/>
</dbReference>
<evidence type="ECO:0000256" key="3">
    <source>
        <dbReference type="ARBA" id="ARBA00022692"/>
    </source>
</evidence>
<feature type="transmembrane region" description="Helical" evidence="6">
    <location>
        <begin position="222"/>
        <end position="244"/>
    </location>
</feature>
<feature type="transmembrane region" description="Helical" evidence="6">
    <location>
        <begin position="41"/>
        <end position="60"/>
    </location>
</feature>
<dbReference type="PANTHER" id="PTHR34820">
    <property type="entry name" value="INNER MEMBRANE PROTEIN YEBZ"/>
    <property type="match status" value="1"/>
</dbReference>
<organism evidence="8 9">
    <name type="scientific">Oceanobacillus polygoni</name>
    <dbReference type="NCBI Taxonomy" id="1235259"/>
    <lineage>
        <taxon>Bacteria</taxon>
        <taxon>Bacillati</taxon>
        <taxon>Bacillota</taxon>
        <taxon>Bacilli</taxon>
        <taxon>Bacillales</taxon>
        <taxon>Bacillaceae</taxon>
        <taxon>Oceanobacillus</taxon>
    </lineage>
</organism>